<dbReference type="AlphaFoldDB" id="A0A2B4RP19"/>
<evidence type="ECO:0000313" key="3">
    <source>
        <dbReference type="Proteomes" id="UP000225706"/>
    </source>
</evidence>
<gene>
    <name evidence="2" type="ORF">AWC38_SpisGene17367</name>
</gene>
<dbReference type="Proteomes" id="UP000225706">
    <property type="component" value="Unassembled WGS sequence"/>
</dbReference>
<evidence type="ECO:0000256" key="1">
    <source>
        <dbReference type="SAM" id="SignalP"/>
    </source>
</evidence>
<accession>A0A2B4RP19</accession>
<proteinExistence type="predicted"/>
<sequence>MAFKTLCFILIVLALTCPDEISGAFFRRANGPPVCFSASGAKPGKFRAPRSGGMAGVKLVHVYGYVSCHRHAATNWSPWGCGLGAHQEINTVITNAKNQHLLPPSQFLSTHHAPGKWHRIPGYTSMSPVLELKAFGKPISVSSGQELRLWYGEDLVNYTEGDNGGTACADVYILYV</sequence>
<dbReference type="EMBL" id="LSMT01000420">
    <property type="protein sequence ID" value="PFX18280.1"/>
    <property type="molecule type" value="Genomic_DNA"/>
</dbReference>
<keyword evidence="1" id="KW-0732">Signal</keyword>
<organism evidence="2 3">
    <name type="scientific">Stylophora pistillata</name>
    <name type="common">Smooth cauliflower coral</name>
    <dbReference type="NCBI Taxonomy" id="50429"/>
    <lineage>
        <taxon>Eukaryota</taxon>
        <taxon>Metazoa</taxon>
        <taxon>Cnidaria</taxon>
        <taxon>Anthozoa</taxon>
        <taxon>Hexacorallia</taxon>
        <taxon>Scleractinia</taxon>
        <taxon>Astrocoeniina</taxon>
        <taxon>Pocilloporidae</taxon>
        <taxon>Stylophora</taxon>
    </lineage>
</organism>
<reference evidence="3" key="1">
    <citation type="journal article" date="2017" name="bioRxiv">
        <title>Comparative analysis of the genomes of Stylophora pistillata and Acropora digitifera provides evidence for extensive differences between species of corals.</title>
        <authorList>
            <person name="Voolstra C.R."/>
            <person name="Li Y."/>
            <person name="Liew Y.J."/>
            <person name="Baumgarten S."/>
            <person name="Zoccola D."/>
            <person name="Flot J.-F."/>
            <person name="Tambutte S."/>
            <person name="Allemand D."/>
            <person name="Aranda M."/>
        </authorList>
    </citation>
    <scope>NUCLEOTIDE SEQUENCE [LARGE SCALE GENOMIC DNA]</scope>
</reference>
<protein>
    <submittedName>
        <fullName evidence="2">Uncharacterized protein</fullName>
    </submittedName>
</protein>
<feature type="chain" id="PRO_5012405768" evidence="1">
    <location>
        <begin position="24"/>
        <end position="176"/>
    </location>
</feature>
<dbReference type="SMR" id="A0A2B4RP19"/>
<feature type="signal peptide" evidence="1">
    <location>
        <begin position="1"/>
        <end position="23"/>
    </location>
</feature>
<keyword evidence="3" id="KW-1185">Reference proteome</keyword>
<name>A0A2B4RP19_STYPI</name>
<comment type="caution">
    <text evidence="2">The sequence shown here is derived from an EMBL/GenBank/DDBJ whole genome shotgun (WGS) entry which is preliminary data.</text>
</comment>
<evidence type="ECO:0000313" key="2">
    <source>
        <dbReference type="EMBL" id="PFX18280.1"/>
    </source>
</evidence>
<dbReference type="OrthoDB" id="5945099at2759"/>